<proteinExistence type="predicted"/>
<feature type="region of interest" description="Disordered" evidence="1">
    <location>
        <begin position="218"/>
        <end position="264"/>
    </location>
</feature>
<keyword evidence="3" id="KW-1185">Reference proteome</keyword>
<feature type="compositionally biased region" description="Polar residues" evidence="1">
    <location>
        <begin position="92"/>
        <end position="107"/>
    </location>
</feature>
<feature type="compositionally biased region" description="Basic residues" evidence="1">
    <location>
        <begin position="511"/>
        <end position="520"/>
    </location>
</feature>
<dbReference type="AlphaFoldDB" id="A0A5M3YWK0"/>
<sequence length="757" mass="82266">MASFVGWSLNGDTPKSQELQHPDPTRDPDGPQTGFLMSNDWNWASAGPFPDGPSSGPFDAGSPVTPISSPNHPDLALPIRGREHHGHHGGQAVSNETGTTQTDTSSMFVPTDDDSSFVFSSAATSFSDTPYASPVHSQSLAYPEHASFPQYGQLHGAHDTSLPSFNNTSAGTVSSMTPVHAMPSAHDVNSISSPSAEYNESDSVFRFDLDALDSTHLQSQLSAGEKDTFEASEDAVGSDGDYYTDEEDEDAEGEEVDEDEEQQEGGIAAATLSGRPHFVPDMAIFEDPVANGLDTNTCFNDIEEVHRYLRAQNTCPPDNTLPRTQLQKQAIVNEMVKLMKTTEFALDNENMLKPFKQGKHSRERMEAACWQLLETMIDRSLNGALLCAFNGFRRPREKYATFADRMSYIFECLGLHKTICKRLMDPPYIYTLVDDPIAADKRVRSNKNLNARKGNLIVAGKEARQQQRQESDDEDLGPKKQPPTSKTRTSRATTSRTRAAAPLTRTTKVQSRAKKARKSKTATVSTPNAQVSRTSAPPMNPQQNAFPVAPTNLASIGHVGANAPMNGYVPQQTPAGNIDSYPGANGYHGQQDNAPFHTFKPMLPSGPPASVMHMQAGQTPGLHHQAPMGVEAGIAPHVAFTGPSYRPAPMHGAPPFSHSQGPIRRMTEPIPFSNNYPPHFLHNHGTQYLSHSTSDNPYVAQPPMAPNMAFSHTQFGGVATPVTPFAQPHVSPTMQNGQKRSSPDAHSGRSGSPKRRR</sequence>
<name>A0A5M3YWK0_ASPTE</name>
<organism evidence="2 3">
    <name type="scientific">Aspergillus terreus</name>
    <dbReference type="NCBI Taxonomy" id="33178"/>
    <lineage>
        <taxon>Eukaryota</taxon>
        <taxon>Fungi</taxon>
        <taxon>Dikarya</taxon>
        <taxon>Ascomycota</taxon>
        <taxon>Pezizomycotina</taxon>
        <taxon>Eurotiomycetes</taxon>
        <taxon>Eurotiomycetidae</taxon>
        <taxon>Eurotiales</taxon>
        <taxon>Aspergillaceae</taxon>
        <taxon>Aspergillus</taxon>
        <taxon>Aspergillus subgen. Circumdati</taxon>
    </lineage>
</organism>
<feature type="compositionally biased region" description="Polar residues" evidence="1">
    <location>
        <begin position="527"/>
        <end position="541"/>
    </location>
</feature>
<dbReference type="VEuPathDB" id="FungiDB:ATEG_02382"/>
<accession>A0A5M3YWK0</accession>
<feature type="compositionally biased region" description="Low complexity" evidence="1">
    <location>
        <begin position="482"/>
        <end position="510"/>
    </location>
</feature>
<reference evidence="2 3" key="1">
    <citation type="submission" date="2020-01" db="EMBL/GenBank/DDBJ databases">
        <title>Aspergillus terreus IFO 6365 whole genome shotgun sequence.</title>
        <authorList>
            <person name="Kanamasa S."/>
            <person name="Takahashi H."/>
        </authorList>
    </citation>
    <scope>NUCLEOTIDE SEQUENCE [LARGE SCALE GENOMIC DNA]</scope>
    <source>
        <strain evidence="2 3">IFO 6365</strain>
    </source>
</reference>
<feature type="compositionally biased region" description="Polar residues" evidence="1">
    <location>
        <begin position="730"/>
        <end position="740"/>
    </location>
</feature>
<gene>
    <name evidence="2" type="ORF">ATEIFO6365_0002047800</name>
</gene>
<feature type="region of interest" description="Disordered" evidence="1">
    <location>
        <begin position="454"/>
        <end position="541"/>
    </location>
</feature>
<feature type="compositionally biased region" description="Basic and acidic residues" evidence="1">
    <location>
        <begin position="18"/>
        <end position="29"/>
    </location>
</feature>
<evidence type="ECO:0000313" key="2">
    <source>
        <dbReference type="EMBL" id="GFF13367.1"/>
    </source>
</evidence>
<dbReference type="EMBL" id="BLJY01000002">
    <property type="protein sequence ID" value="GFF13367.1"/>
    <property type="molecule type" value="Genomic_DNA"/>
</dbReference>
<feature type="region of interest" description="Disordered" evidence="1">
    <location>
        <begin position="1"/>
        <end position="109"/>
    </location>
</feature>
<dbReference type="OrthoDB" id="4851482at2759"/>
<feature type="compositionally biased region" description="Low complexity" evidence="1">
    <location>
        <begin position="44"/>
        <end position="59"/>
    </location>
</feature>
<evidence type="ECO:0000313" key="3">
    <source>
        <dbReference type="Proteomes" id="UP000452235"/>
    </source>
</evidence>
<feature type="compositionally biased region" description="Acidic residues" evidence="1">
    <location>
        <begin position="242"/>
        <end position="263"/>
    </location>
</feature>
<feature type="compositionally biased region" description="Basic and acidic residues" evidence="1">
    <location>
        <begin position="461"/>
        <end position="470"/>
    </location>
</feature>
<feature type="region of interest" description="Disordered" evidence="1">
    <location>
        <begin position="721"/>
        <end position="757"/>
    </location>
</feature>
<protein>
    <submittedName>
        <fullName evidence="2">Uncharacterized protein</fullName>
    </submittedName>
</protein>
<evidence type="ECO:0000256" key="1">
    <source>
        <dbReference type="SAM" id="MobiDB-lite"/>
    </source>
</evidence>
<dbReference type="Proteomes" id="UP000452235">
    <property type="component" value="Unassembled WGS sequence"/>
</dbReference>
<comment type="caution">
    <text evidence="2">The sequence shown here is derived from an EMBL/GenBank/DDBJ whole genome shotgun (WGS) entry which is preliminary data.</text>
</comment>